<keyword evidence="4" id="KW-1185">Reference proteome</keyword>
<dbReference type="EMBL" id="JAKLTR010000019">
    <property type="protein sequence ID" value="MCG2617290.1"/>
    <property type="molecule type" value="Genomic_DNA"/>
</dbReference>
<reference evidence="3" key="1">
    <citation type="submission" date="2022-01" db="EMBL/GenBank/DDBJ databases">
        <authorList>
            <person name="Jo J.-H."/>
            <person name="Im W.-T."/>
        </authorList>
    </citation>
    <scope>NUCLEOTIDE SEQUENCE</scope>
    <source>
        <strain evidence="3">NA20</strain>
    </source>
</reference>
<feature type="chain" id="PRO_5047292613" evidence="2">
    <location>
        <begin position="20"/>
        <end position="215"/>
    </location>
</feature>
<dbReference type="CDD" id="cd16325">
    <property type="entry name" value="LolA"/>
    <property type="match status" value="1"/>
</dbReference>
<keyword evidence="1 2" id="KW-0732">Signal</keyword>
<keyword evidence="3" id="KW-0449">Lipoprotein</keyword>
<dbReference type="Pfam" id="PF03548">
    <property type="entry name" value="LolA"/>
    <property type="match status" value="1"/>
</dbReference>
<name>A0ABS9KY71_9BACT</name>
<dbReference type="SUPFAM" id="SSF89392">
    <property type="entry name" value="Prokaryotic lipoproteins and lipoprotein localization factors"/>
    <property type="match status" value="1"/>
</dbReference>
<dbReference type="RefSeq" id="WP_237875908.1">
    <property type="nucleotide sequence ID" value="NZ_JAKLTR010000019.1"/>
</dbReference>
<gene>
    <name evidence="3" type="ORF">LZZ85_23540</name>
</gene>
<evidence type="ECO:0000313" key="3">
    <source>
        <dbReference type="EMBL" id="MCG2617290.1"/>
    </source>
</evidence>
<protein>
    <submittedName>
        <fullName evidence="3">Outer membrane lipoprotein carrier protein LolA</fullName>
    </submittedName>
</protein>
<organism evidence="3 4">
    <name type="scientific">Terrimonas ginsenosidimutans</name>
    <dbReference type="NCBI Taxonomy" id="2908004"/>
    <lineage>
        <taxon>Bacteria</taxon>
        <taxon>Pseudomonadati</taxon>
        <taxon>Bacteroidota</taxon>
        <taxon>Chitinophagia</taxon>
        <taxon>Chitinophagales</taxon>
        <taxon>Chitinophagaceae</taxon>
        <taxon>Terrimonas</taxon>
    </lineage>
</organism>
<dbReference type="Proteomes" id="UP001165367">
    <property type="component" value="Unassembled WGS sequence"/>
</dbReference>
<evidence type="ECO:0000313" key="4">
    <source>
        <dbReference type="Proteomes" id="UP001165367"/>
    </source>
</evidence>
<accession>A0ABS9KY71</accession>
<dbReference type="InterPro" id="IPR004564">
    <property type="entry name" value="OM_lipoprot_carrier_LolA-like"/>
</dbReference>
<evidence type="ECO:0000256" key="1">
    <source>
        <dbReference type="ARBA" id="ARBA00022729"/>
    </source>
</evidence>
<dbReference type="Gene3D" id="2.50.20.10">
    <property type="entry name" value="Lipoprotein localisation LolA/LolB/LppX"/>
    <property type="match status" value="1"/>
</dbReference>
<dbReference type="InterPro" id="IPR029046">
    <property type="entry name" value="LolA/LolB/LppX"/>
</dbReference>
<evidence type="ECO:0000256" key="2">
    <source>
        <dbReference type="SAM" id="SignalP"/>
    </source>
</evidence>
<feature type="signal peptide" evidence="2">
    <location>
        <begin position="1"/>
        <end position="19"/>
    </location>
</feature>
<sequence length="215" mass="23918">MMRSLYLAIGLLGSMAVTAQKSDPEAKKVLDAVSAKFKTYTSVQAGFSYKVEDSKGKVQSNKTGSITMKGNKYKVNFGTTEIFCDGKTVWSYDKSSNEVTIDNLDASSGKLTPQKLFTNFYDKDFLYLLNGEKKLGAKTVQEIEMTPTDKSKAFHKVYLQVDKAAKTIYSTKVLENSGNRFTYTVTTMKTNAAVADALFTFDKKKYPGVEEVDLR</sequence>
<dbReference type="PANTHER" id="PTHR35869:SF1">
    <property type="entry name" value="OUTER-MEMBRANE LIPOPROTEIN CARRIER PROTEIN"/>
    <property type="match status" value="1"/>
</dbReference>
<dbReference type="PANTHER" id="PTHR35869">
    <property type="entry name" value="OUTER-MEMBRANE LIPOPROTEIN CARRIER PROTEIN"/>
    <property type="match status" value="1"/>
</dbReference>
<comment type="caution">
    <text evidence="3">The sequence shown here is derived from an EMBL/GenBank/DDBJ whole genome shotgun (WGS) entry which is preliminary data.</text>
</comment>
<proteinExistence type="predicted"/>